<dbReference type="HOGENOM" id="CLU_1241596_0_0_1"/>
<gene>
    <name evidence="2" type="ORF">AMTR_s00026p00183720</name>
</gene>
<sequence length="220" mass="24302">MTGDRAPHILISTASRPSHRGKAPMEEDSESRSPGVNELVQGESSRPLTRATIRGLAKSSVRSSGNPEGVECDTPEFDDVDMDGGAILDEYTCRQGSPLFGGCSILLQVWVWEHINIPRPLSGRLALSFSIIHRWSYGVSETEKVFSRLYYSLDTQVTGEINWTLMRVDHVPTDFQDDGPFDLHVLCDAILSGSSTSSVWPSSVFLQDYSALDSSYGQHY</sequence>
<dbReference type="EMBL" id="KI392852">
    <property type="protein sequence ID" value="ERN10413.1"/>
    <property type="molecule type" value="Genomic_DNA"/>
</dbReference>
<reference evidence="3" key="1">
    <citation type="journal article" date="2013" name="Science">
        <title>The Amborella genome and the evolution of flowering plants.</title>
        <authorList>
            <consortium name="Amborella Genome Project"/>
        </authorList>
    </citation>
    <scope>NUCLEOTIDE SEQUENCE [LARGE SCALE GENOMIC DNA]</scope>
</reference>
<dbReference type="AlphaFoldDB" id="W1PQS8"/>
<dbReference type="Proteomes" id="UP000017836">
    <property type="component" value="Unassembled WGS sequence"/>
</dbReference>
<evidence type="ECO:0000313" key="2">
    <source>
        <dbReference type="EMBL" id="ERN10413.1"/>
    </source>
</evidence>
<proteinExistence type="predicted"/>
<protein>
    <recommendedName>
        <fullName evidence="4">Aminotransferase-like plant mobile domain-containing protein</fullName>
    </recommendedName>
</protein>
<name>W1PQS8_AMBTC</name>
<dbReference type="Gramene" id="ERN10413">
    <property type="protein sequence ID" value="ERN10413"/>
    <property type="gene ID" value="AMTR_s00026p00183720"/>
</dbReference>
<evidence type="ECO:0000313" key="3">
    <source>
        <dbReference type="Proteomes" id="UP000017836"/>
    </source>
</evidence>
<evidence type="ECO:0000256" key="1">
    <source>
        <dbReference type="SAM" id="MobiDB-lite"/>
    </source>
</evidence>
<organism evidence="2 3">
    <name type="scientific">Amborella trichopoda</name>
    <dbReference type="NCBI Taxonomy" id="13333"/>
    <lineage>
        <taxon>Eukaryota</taxon>
        <taxon>Viridiplantae</taxon>
        <taxon>Streptophyta</taxon>
        <taxon>Embryophyta</taxon>
        <taxon>Tracheophyta</taxon>
        <taxon>Spermatophyta</taxon>
        <taxon>Magnoliopsida</taxon>
        <taxon>Amborellales</taxon>
        <taxon>Amborellaceae</taxon>
        <taxon>Amborella</taxon>
    </lineage>
</organism>
<accession>W1PQS8</accession>
<keyword evidence="3" id="KW-1185">Reference proteome</keyword>
<feature type="region of interest" description="Disordered" evidence="1">
    <location>
        <begin position="1"/>
        <end position="76"/>
    </location>
</feature>
<evidence type="ECO:0008006" key="4">
    <source>
        <dbReference type="Google" id="ProtNLM"/>
    </source>
</evidence>